<gene>
    <name evidence="5" type="ORF">BJX63DRAFT_378871</name>
</gene>
<evidence type="ECO:0000256" key="4">
    <source>
        <dbReference type="SAM" id="MobiDB-lite"/>
    </source>
</evidence>
<dbReference type="Proteomes" id="UP001610334">
    <property type="component" value="Unassembled WGS sequence"/>
</dbReference>
<evidence type="ECO:0000256" key="1">
    <source>
        <dbReference type="ARBA" id="ARBA00022737"/>
    </source>
</evidence>
<comment type="caution">
    <text evidence="5">The sequence shown here is derived from an EMBL/GenBank/DDBJ whole genome shotgun (WGS) entry which is preliminary data.</text>
</comment>
<dbReference type="Gene3D" id="1.25.40.20">
    <property type="entry name" value="Ankyrin repeat-containing domain"/>
    <property type="match status" value="3"/>
</dbReference>
<reference evidence="5 6" key="1">
    <citation type="submission" date="2024-07" db="EMBL/GenBank/DDBJ databases">
        <title>Section-level genome sequencing and comparative genomics of Aspergillus sections Usti and Cavernicolus.</title>
        <authorList>
            <consortium name="Lawrence Berkeley National Laboratory"/>
            <person name="Nybo J.L."/>
            <person name="Vesth T.C."/>
            <person name="Theobald S."/>
            <person name="Frisvad J.C."/>
            <person name="Larsen T.O."/>
            <person name="Kjaerboelling I."/>
            <person name="Rothschild-Mancinelli K."/>
            <person name="Lyhne E.K."/>
            <person name="Kogle M.E."/>
            <person name="Barry K."/>
            <person name="Clum A."/>
            <person name="Na H."/>
            <person name="Ledsgaard L."/>
            <person name="Lin J."/>
            <person name="Lipzen A."/>
            <person name="Kuo A."/>
            <person name="Riley R."/>
            <person name="Mondo S."/>
            <person name="Labutti K."/>
            <person name="Haridas S."/>
            <person name="Pangalinan J."/>
            <person name="Salamov A.A."/>
            <person name="Simmons B.A."/>
            <person name="Magnuson J.K."/>
            <person name="Chen J."/>
            <person name="Drula E."/>
            <person name="Henrissat B."/>
            <person name="Wiebenga A."/>
            <person name="Lubbers R.J."/>
            <person name="Gomes A.C."/>
            <person name="Makela M.R."/>
            <person name="Stajich J."/>
            <person name="Grigoriev I.V."/>
            <person name="Mortensen U.H."/>
            <person name="De Vries R.P."/>
            <person name="Baker S.E."/>
            <person name="Andersen M.R."/>
        </authorList>
    </citation>
    <scope>NUCLEOTIDE SEQUENCE [LARGE SCALE GENOMIC DNA]</scope>
    <source>
        <strain evidence="5 6">CBS 588.65</strain>
    </source>
</reference>
<dbReference type="InterPro" id="IPR036770">
    <property type="entry name" value="Ankyrin_rpt-contain_sf"/>
</dbReference>
<dbReference type="PROSITE" id="PS50088">
    <property type="entry name" value="ANK_REPEAT"/>
    <property type="match status" value="7"/>
</dbReference>
<organism evidence="5 6">
    <name type="scientific">Aspergillus granulosus</name>
    <dbReference type="NCBI Taxonomy" id="176169"/>
    <lineage>
        <taxon>Eukaryota</taxon>
        <taxon>Fungi</taxon>
        <taxon>Dikarya</taxon>
        <taxon>Ascomycota</taxon>
        <taxon>Pezizomycotina</taxon>
        <taxon>Eurotiomycetes</taxon>
        <taxon>Eurotiomycetidae</taxon>
        <taxon>Eurotiales</taxon>
        <taxon>Aspergillaceae</taxon>
        <taxon>Aspergillus</taxon>
        <taxon>Aspergillus subgen. Nidulantes</taxon>
    </lineage>
</organism>
<protein>
    <submittedName>
        <fullName evidence="5">Ankyrin repeat-containing domain protein</fullName>
    </submittedName>
</protein>
<evidence type="ECO:0000256" key="2">
    <source>
        <dbReference type="ARBA" id="ARBA00023043"/>
    </source>
</evidence>
<feature type="repeat" description="ANK" evidence="3">
    <location>
        <begin position="462"/>
        <end position="494"/>
    </location>
</feature>
<accession>A0ABR4I1N4</accession>
<dbReference type="Pfam" id="PF12796">
    <property type="entry name" value="Ank_2"/>
    <property type="match status" value="4"/>
</dbReference>
<evidence type="ECO:0000256" key="3">
    <source>
        <dbReference type="PROSITE-ProRule" id="PRU00023"/>
    </source>
</evidence>
<dbReference type="InterPro" id="IPR002110">
    <property type="entry name" value="Ankyrin_rpt"/>
</dbReference>
<keyword evidence="2 3" id="KW-0040">ANK repeat</keyword>
<dbReference type="InterPro" id="IPR051165">
    <property type="entry name" value="Multifunctional_ANK_Repeat"/>
</dbReference>
<feature type="repeat" description="ANK" evidence="3">
    <location>
        <begin position="957"/>
        <end position="982"/>
    </location>
</feature>
<proteinExistence type="predicted"/>
<dbReference type="PROSITE" id="PS50297">
    <property type="entry name" value="ANK_REP_REGION"/>
    <property type="match status" value="6"/>
</dbReference>
<dbReference type="EMBL" id="JBFXLT010000004">
    <property type="protein sequence ID" value="KAL2821660.1"/>
    <property type="molecule type" value="Genomic_DNA"/>
</dbReference>
<feature type="repeat" description="ANK" evidence="3">
    <location>
        <begin position="429"/>
        <end position="464"/>
    </location>
</feature>
<name>A0ABR4I1N4_9EURO</name>
<keyword evidence="1" id="KW-0677">Repeat</keyword>
<feature type="repeat" description="ANK" evidence="3">
    <location>
        <begin position="922"/>
        <end position="954"/>
    </location>
</feature>
<dbReference type="PANTHER" id="PTHR24123:SF33">
    <property type="entry name" value="PROTEIN HOS4"/>
    <property type="match status" value="1"/>
</dbReference>
<feature type="repeat" description="ANK" evidence="3">
    <location>
        <begin position="846"/>
        <end position="878"/>
    </location>
</feature>
<dbReference type="SMART" id="SM00248">
    <property type="entry name" value="ANK"/>
    <property type="match status" value="13"/>
</dbReference>
<sequence>MSLPRFVSNEDRNKDAGRDLDAIWTQVNIRSSVSGGSESDDDDDASSLVVISRSGSPVIEFNDVLTAATQQIVWPPTLPWFQLTGLLEDIVYARLARSPSSQGADAPMHLALTIGSTSVSLMEGVDTAAKAISKTMPELFPGEHRTRLQVVASGGEFEAKLEAFQLLCYQLSNKLIEDPEFYAKDYDESFDKYEQAIRMFRNLDLAPELWVEIFVKQETHTGSAFAEALFEAAINQKDLEIITSLLKSGVIDPDQPVWTWQVEGMQCPVQWAASTIESPGHFDLLKLLVQLGADVNKWTEDAPASALYDAARSGSLEIVRFLVEAGADIRDIIPEKRGCLGMTTPLTEAVSNRQGLEEDSQRPPKPLGDTGRQETESVKVFRYILLLHDRDEDHAVIQEALIAAAEAGRTDLISLLLDSGADLQEPGRKGFTALQVAVSISHRNNSSMVRQLLELGAETRTNTLSVLHIAALRSDADTLSALIEHGEDVNSRTPGLTEREINFLGPNYPTEAKDRFRKIARLLHTPLDLALEVEVYSWDKGRELNALTLLRAGARLTGGELVRAIRLKSDELTHCILNQGADINERWDGHTALQVCFDVDALQMAENLVRAGARLQGGEVCTAFESGTPEFIETLLAHGGTIDDEQDHSAPSPLERACSKQNWRVVDWALERGLDYSPGALCAAVCSTRTEIPEVLGHIEKLLEHRKRVVSQYSPRWSLLEGTAAGYAALCEHDDILKQLLTLGNLDKCVLPLAASKGLILVLEWELHWVKERYAKLGWTKPGQNTVSILVPAILSRNWDIVQLLLDKGYRPDSLALLAAIRFFQDDHVIQLLSAGARANKRMLKDFDTPLQYAARLGRLDVVRTLLRHGANVNAAAPKAKLYFGYPPVTALQAATVTGDQELIDLLLAAGADVNAAPSPDGGATALQLAAIKGYLPIAQRLLEAGAQVDAWRARVAGRTALEGAAEHGRLDMVQFLLENGARTFDDGACQYHRAMGFARKNGHRTVLRLLEDWEEGHMDSFWGDWEWDVLLDDDFRESDAEASSR</sequence>
<evidence type="ECO:0000313" key="6">
    <source>
        <dbReference type="Proteomes" id="UP001610334"/>
    </source>
</evidence>
<keyword evidence="6" id="KW-1185">Reference proteome</keyword>
<feature type="repeat" description="ANK" evidence="3">
    <location>
        <begin position="887"/>
        <end position="919"/>
    </location>
</feature>
<dbReference type="SUPFAM" id="SSF48403">
    <property type="entry name" value="Ankyrin repeat"/>
    <property type="match status" value="2"/>
</dbReference>
<feature type="repeat" description="ANK" evidence="3">
    <location>
        <begin position="302"/>
        <end position="329"/>
    </location>
</feature>
<dbReference type="PANTHER" id="PTHR24123">
    <property type="entry name" value="ANKYRIN REPEAT-CONTAINING"/>
    <property type="match status" value="1"/>
</dbReference>
<feature type="region of interest" description="Disordered" evidence="4">
    <location>
        <begin position="349"/>
        <end position="373"/>
    </location>
</feature>
<evidence type="ECO:0000313" key="5">
    <source>
        <dbReference type="EMBL" id="KAL2821660.1"/>
    </source>
</evidence>